<dbReference type="RefSeq" id="WP_128684596.1">
    <property type="nucleotide sequence ID" value="NZ_UYIG01000127.1"/>
</dbReference>
<gene>
    <name evidence="2" type="ORF">MUDAN_MDHGFNIF_03323</name>
</gene>
<dbReference type="AlphaFoldDB" id="A0A660DZS4"/>
<dbReference type="OrthoDB" id="2152089at2"/>
<dbReference type="Proteomes" id="UP000289996">
    <property type="component" value="Unassembled WGS sequence"/>
</dbReference>
<protein>
    <submittedName>
        <fullName evidence="2">Conjugal transfer protein (Plasmid) [Lactobacillus plantarum]</fullName>
    </submittedName>
</protein>
<keyword evidence="3" id="KW-1185">Reference proteome</keyword>
<accession>A0A660DZS4</accession>
<evidence type="ECO:0000313" key="3">
    <source>
        <dbReference type="Proteomes" id="UP000289996"/>
    </source>
</evidence>
<dbReference type="EMBL" id="UYIG01000127">
    <property type="protein sequence ID" value="VDG28927.1"/>
    <property type="molecule type" value="Genomic_DNA"/>
</dbReference>
<feature type="transmembrane region" description="Helical" evidence="1">
    <location>
        <begin position="12"/>
        <end position="36"/>
    </location>
</feature>
<name>A0A660DZS4_9LACO</name>
<reference evidence="2 3" key="1">
    <citation type="submission" date="2018-11" db="EMBL/GenBank/DDBJ databases">
        <authorList>
            <person name="Wuyts S."/>
        </authorList>
    </citation>
    <scope>NUCLEOTIDE SEQUENCE [LARGE SCALE GENOMIC DNA]</scope>
    <source>
        <strain evidence="2">Lactobacillus mudanjiangensis AMBF249</strain>
    </source>
</reference>
<keyword evidence="1" id="KW-0472">Membrane</keyword>
<proteinExistence type="predicted"/>
<evidence type="ECO:0000313" key="2">
    <source>
        <dbReference type="EMBL" id="VDG28927.1"/>
    </source>
</evidence>
<keyword evidence="1" id="KW-1133">Transmembrane helix</keyword>
<evidence type="ECO:0000256" key="1">
    <source>
        <dbReference type="SAM" id="Phobius"/>
    </source>
</evidence>
<keyword evidence="1" id="KW-0812">Transmembrane</keyword>
<sequence>MENKGLNFLKHLIPYLIALLAGLYLVVLITGSFMALSQYKLDLPQHFSSIITGLATHPIHYYSLYLSQKNPLTIILSVVFILYLAYFALKRSKKGKEWETADTDTHGSATWGNIRDLLSQYFSITPKNLSDSFNKSLNADTIKSLQEKGEEK</sequence>
<feature type="transmembrane region" description="Helical" evidence="1">
    <location>
        <begin position="71"/>
        <end position="89"/>
    </location>
</feature>
<organism evidence="2 3">
    <name type="scientific">Lactiplantibacillus mudanjiangensis</name>
    <dbReference type="NCBI Taxonomy" id="1296538"/>
    <lineage>
        <taxon>Bacteria</taxon>
        <taxon>Bacillati</taxon>
        <taxon>Bacillota</taxon>
        <taxon>Bacilli</taxon>
        <taxon>Lactobacillales</taxon>
        <taxon>Lactobacillaceae</taxon>
        <taxon>Lactiplantibacillus</taxon>
    </lineage>
</organism>